<dbReference type="PANTHER" id="PTHR43429:SF1">
    <property type="entry name" value="NAD(P)H SULFUR OXIDOREDUCTASE (COA-DEPENDENT)"/>
    <property type="match status" value="1"/>
</dbReference>
<dbReference type="Gene3D" id="3.30.390.30">
    <property type="match status" value="1"/>
</dbReference>
<dbReference type="Gene3D" id="3.50.50.60">
    <property type="entry name" value="FAD/NAD(P)-binding domain"/>
    <property type="match status" value="2"/>
</dbReference>
<comment type="cofactor">
    <cofactor evidence="1">
        <name>FAD</name>
        <dbReference type="ChEBI" id="CHEBI:57692"/>
    </cofactor>
</comment>
<dbReference type="InterPro" id="IPR004099">
    <property type="entry name" value="Pyr_nucl-diS_OxRdtase_dimer"/>
</dbReference>
<evidence type="ECO:0000259" key="8">
    <source>
        <dbReference type="Pfam" id="PF07992"/>
    </source>
</evidence>
<dbReference type="SUPFAM" id="SSF55424">
    <property type="entry name" value="FAD/NAD-linked reductases, dimerisation (C-terminal) domain"/>
    <property type="match status" value="1"/>
</dbReference>
<evidence type="ECO:0000259" key="7">
    <source>
        <dbReference type="Pfam" id="PF02852"/>
    </source>
</evidence>
<dbReference type="AlphaFoldDB" id="A0A6N3C360"/>
<proteinExistence type="inferred from homology"/>
<evidence type="ECO:0000313" key="9">
    <source>
        <dbReference type="EMBL" id="VYU10525.1"/>
    </source>
</evidence>
<organism evidence="9">
    <name type="scientific">Staphylococcus simulans</name>
    <dbReference type="NCBI Taxonomy" id="1286"/>
    <lineage>
        <taxon>Bacteria</taxon>
        <taxon>Bacillati</taxon>
        <taxon>Bacillota</taxon>
        <taxon>Bacilli</taxon>
        <taxon>Bacillales</taxon>
        <taxon>Staphylococcaceae</taxon>
        <taxon>Staphylococcus</taxon>
    </lineage>
</organism>
<evidence type="ECO:0000256" key="5">
    <source>
        <dbReference type="ARBA" id="ARBA00023002"/>
    </source>
</evidence>
<evidence type="ECO:0000256" key="2">
    <source>
        <dbReference type="ARBA" id="ARBA00009130"/>
    </source>
</evidence>
<comment type="similarity">
    <text evidence="2">Belongs to the class-III pyridine nucleotide-disulfide oxidoreductase family.</text>
</comment>
<reference evidence="9" key="1">
    <citation type="submission" date="2019-11" db="EMBL/GenBank/DDBJ databases">
        <authorList>
            <person name="Feng L."/>
        </authorList>
    </citation>
    <scope>NUCLEOTIDE SEQUENCE</scope>
    <source>
        <strain evidence="9">SsimulansLFYP27</strain>
    </source>
</reference>
<dbReference type="InterPro" id="IPR036188">
    <property type="entry name" value="FAD/NAD-bd_sf"/>
</dbReference>
<feature type="domain" description="FAD/NAD(P)-binding" evidence="8">
    <location>
        <begin position="1"/>
        <end position="306"/>
    </location>
</feature>
<dbReference type="Pfam" id="PF02852">
    <property type="entry name" value="Pyr_redox_dim"/>
    <property type="match status" value="1"/>
</dbReference>
<dbReference type="PRINTS" id="PR00411">
    <property type="entry name" value="PNDRDTASEI"/>
</dbReference>
<dbReference type="EMBL" id="CACRUO010000031">
    <property type="protein sequence ID" value="VYU10525.1"/>
    <property type="molecule type" value="Genomic_DNA"/>
</dbReference>
<dbReference type="EC" id="1.11.1.1" evidence="9"/>
<keyword evidence="9" id="KW-0575">Peroxidase</keyword>
<evidence type="ECO:0000256" key="4">
    <source>
        <dbReference type="ARBA" id="ARBA00022827"/>
    </source>
</evidence>
<evidence type="ECO:0000256" key="3">
    <source>
        <dbReference type="ARBA" id="ARBA00022630"/>
    </source>
</evidence>
<dbReference type="PRINTS" id="PR00368">
    <property type="entry name" value="FADPNR"/>
</dbReference>
<dbReference type="Pfam" id="PF07992">
    <property type="entry name" value="Pyr_redox_2"/>
    <property type="match status" value="1"/>
</dbReference>
<dbReference type="InterPro" id="IPR016156">
    <property type="entry name" value="FAD/NAD-linked_Rdtase_dimer_sf"/>
</dbReference>
<keyword evidence="5 9" id="KW-0560">Oxidoreductase</keyword>
<name>A0A6N3C360_STASI</name>
<gene>
    <name evidence="9" type="primary">npr</name>
    <name evidence="9" type="ORF">SSLFYP27_01434</name>
</gene>
<dbReference type="PANTHER" id="PTHR43429">
    <property type="entry name" value="PYRIDINE NUCLEOTIDE-DISULFIDE OXIDOREDUCTASE DOMAIN-CONTAINING"/>
    <property type="match status" value="1"/>
</dbReference>
<sequence length="455" mass="50318">MKYVIVGTSHAGYAAIETLLISDPEAEIEVFESADKPSFLSCGIQSYLEDVAPSLDSLHYASVESLENRGIKVHVNTTVTDLDTENKTVTVQDKDNNESKVDYDKLFLSPGGVPNAPPIDGINDYNNVLFMRGADWAGKIKERMKSAKKAIVVGGGYIGIEAAEAFVKAGIDTTVMDDGDRLIKTYLDKEFTDILEENAKEHGLKFRGNENVKALKADDNNNVTGVVTDNGEFEADTVIFTVGVKPATEWLDGKVKLGTKGIIEINDHLETSEKDVYASGDATMIPYAPIEEERYIALATNSRRQGYVAARNMAGHDMKMPRVSGTSGLSLFDYKFGQTGVHESEKDNYDGNLGATYIEVPVRPKFRQDDTTVHLKIIYDEDSHRILGGQIMSKEDLVESINTISVAINAGWKLEDLALVDFFFQPNFDRPWNYLNVLAQRALGDDVFPKDNQLF</sequence>
<dbReference type="SUPFAM" id="SSF51905">
    <property type="entry name" value="FAD/NAD(P)-binding domain"/>
    <property type="match status" value="1"/>
</dbReference>
<keyword evidence="6" id="KW-0676">Redox-active center</keyword>
<dbReference type="RefSeq" id="WP_002479936.1">
    <property type="nucleotide sequence ID" value="NZ_CACRUO010000031.1"/>
</dbReference>
<accession>A0A6N3C360</accession>
<dbReference type="InterPro" id="IPR023753">
    <property type="entry name" value="FAD/NAD-binding_dom"/>
</dbReference>
<keyword evidence="4" id="KW-0274">FAD</keyword>
<evidence type="ECO:0000256" key="1">
    <source>
        <dbReference type="ARBA" id="ARBA00001974"/>
    </source>
</evidence>
<protein>
    <submittedName>
        <fullName evidence="9">NADH peroxidase</fullName>
        <ecNumber evidence="9">1.11.1.1</ecNumber>
    </submittedName>
</protein>
<dbReference type="InterPro" id="IPR050260">
    <property type="entry name" value="FAD-bd_OxRdtase"/>
</dbReference>
<keyword evidence="3" id="KW-0285">Flavoprotein</keyword>
<feature type="domain" description="Pyridine nucleotide-disulphide oxidoreductase dimerisation" evidence="7">
    <location>
        <begin position="331"/>
        <end position="429"/>
    </location>
</feature>
<evidence type="ECO:0000256" key="6">
    <source>
        <dbReference type="ARBA" id="ARBA00023284"/>
    </source>
</evidence>
<dbReference type="GO" id="GO:0016692">
    <property type="term" value="F:NADH peroxidase activity"/>
    <property type="evidence" value="ECO:0007669"/>
    <property type="project" value="UniProtKB-EC"/>
</dbReference>